<dbReference type="AlphaFoldDB" id="A0A6C0CM61"/>
<accession>A0A6C0CM61</accession>
<evidence type="ECO:0000313" key="1">
    <source>
        <dbReference type="EMBL" id="QHT05698.1"/>
    </source>
</evidence>
<proteinExistence type="predicted"/>
<dbReference type="EMBL" id="MN739458">
    <property type="protein sequence ID" value="QHT05698.1"/>
    <property type="molecule type" value="Genomic_DNA"/>
</dbReference>
<protein>
    <submittedName>
        <fullName evidence="1">Uncharacterized protein</fullName>
    </submittedName>
</protein>
<sequence>MPQKKSFFTLISKRPNKTAQNKINKLVNLSNLKTNVQRELNILTPKFGQLSLKSRREKELELARNIINRVRRSSPVLERRVDKMMRKEGYQRLDKRKSKSK</sequence>
<reference evidence="1" key="1">
    <citation type="journal article" date="2020" name="Nature">
        <title>Giant virus diversity and host interactions through global metagenomics.</title>
        <authorList>
            <person name="Schulz F."/>
            <person name="Roux S."/>
            <person name="Paez-Espino D."/>
            <person name="Jungbluth S."/>
            <person name="Walsh D.A."/>
            <person name="Denef V.J."/>
            <person name="McMahon K.D."/>
            <person name="Konstantinidis K.T."/>
            <person name="Eloe-Fadrosh E.A."/>
            <person name="Kyrpides N.C."/>
            <person name="Woyke T."/>
        </authorList>
    </citation>
    <scope>NUCLEOTIDE SEQUENCE</scope>
    <source>
        <strain evidence="1">GVMAG-M-3300021389-45</strain>
    </source>
</reference>
<name>A0A6C0CM61_9ZZZZ</name>
<organism evidence="1">
    <name type="scientific">viral metagenome</name>
    <dbReference type="NCBI Taxonomy" id="1070528"/>
    <lineage>
        <taxon>unclassified sequences</taxon>
        <taxon>metagenomes</taxon>
        <taxon>organismal metagenomes</taxon>
    </lineage>
</organism>